<name>A0AAQ3X5B5_PASNO</name>
<evidence type="ECO:0000313" key="2">
    <source>
        <dbReference type="Proteomes" id="UP001341281"/>
    </source>
</evidence>
<dbReference type="EMBL" id="CP144751">
    <property type="protein sequence ID" value="WVZ86443.1"/>
    <property type="molecule type" value="Genomic_DNA"/>
</dbReference>
<proteinExistence type="predicted"/>
<dbReference type="AlphaFoldDB" id="A0AAQ3X5B5"/>
<dbReference type="EMBL" id="CP144751">
    <property type="protein sequence ID" value="WVZ86442.1"/>
    <property type="molecule type" value="Genomic_DNA"/>
</dbReference>
<dbReference type="Proteomes" id="UP001341281">
    <property type="component" value="Chromosome 07"/>
</dbReference>
<protein>
    <submittedName>
        <fullName evidence="1">Uncharacterized protein</fullName>
    </submittedName>
</protein>
<accession>A0AAQ3X5B5</accession>
<keyword evidence="2" id="KW-1185">Reference proteome</keyword>
<reference evidence="1 2" key="1">
    <citation type="submission" date="2024-02" db="EMBL/GenBank/DDBJ databases">
        <title>High-quality chromosome-scale genome assembly of Pensacola bahiagrass (Paspalum notatum Flugge var. saurae).</title>
        <authorList>
            <person name="Vega J.M."/>
            <person name="Podio M."/>
            <person name="Orjuela J."/>
            <person name="Siena L.A."/>
            <person name="Pessino S.C."/>
            <person name="Combes M.C."/>
            <person name="Mariac C."/>
            <person name="Albertini E."/>
            <person name="Pupilli F."/>
            <person name="Ortiz J.P.A."/>
            <person name="Leblanc O."/>
        </authorList>
    </citation>
    <scope>NUCLEOTIDE SEQUENCE [LARGE SCALE GENOMIC DNA]</scope>
    <source>
        <strain evidence="1">R1</strain>
        <tissue evidence="1">Leaf</tissue>
    </source>
</reference>
<evidence type="ECO:0000313" key="1">
    <source>
        <dbReference type="EMBL" id="WVZ86443.1"/>
    </source>
</evidence>
<sequence length="59" mass="6209">MSLTTSSRVLHAEACVPRRPRKESPCLPTKSTTIWAWAAAIGGPSNMAAASASLRSPDN</sequence>
<gene>
    <name evidence="1" type="ORF">U9M48_033221</name>
</gene>
<organism evidence="1 2">
    <name type="scientific">Paspalum notatum var. saurae</name>
    <dbReference type="NCBI Taxonomy" id="547442"/>
    <lineage>
        <taxon>Eukaryota</taxon>
        <taxon>Viridiplantae</taxon>
        <taxon>Streptophyta</taxon>
        <taxon>Embryophyta</taxon>
        <taxon>Tracheophyta</taxon>
        <taxon>Spermatophyta</taxon>
        <taxon>Magnoliopsida</taxon>
        <taxon>Liliopsida</taxon>
        <taxon>Poales</taxon>
        <taxon>Poaceae</taxon>
        <taxon>PACMAD clade</taxon>
        <taxon>Panicoideae</taxon>
        <taxon>Andropogonodae</taxon>
        <taxon>Paspaleae</taxon>
        <taxon>Paspalinae</taxon>
        <taxon>Paspalum</taxon>
    </lineage>
</organism>